<reference evidence="2" key="1">
    <citation type="submission" date="2016-11" db="EMBL/GenBank/DDBJ databases">
        <authorList>
            <person name="Varghese N."/>
            <person name="Submissions S."/>
        </authorList>
    </citation>
    <scope>NUCLEOTIDE SEQUENCE [LARGE SCALE GENOMIC DNA]</scope>
    <source>
        <strain evidence="2">DSM 27370</strain>
    </source>
</reference>
<organism evidence="1 2">
    <name type="scientific">Dysgonomonas macrotermitis</name>
    <dbReference type="NCBI Taxonomy" id="1346286"/>
    <lineage>
        <taxon>Bacteria</taxon>
        <taxon>Pseudomonadati</taxon>
        <taxon>Bacteroidota</taxon>
        <taxon>Bacteroidia</taxon>
        <taxon>Bacteroidales</taxon>
        <taxon>Dysgonomonadaceae</taxon>
        <taxon>Dysgonomonas</taxon>
    </lineage>
</organism>
<keyword evidence="2" id="KW-1185">Reference proteome</keyword>
<dbReference type="STRING" id="1346286.SAMN05444362_107194"/>
<protein>
    <submittedName>
        <fullName evidence="1">Uncharacterized protein</fullName>
    </submittedName>
</protein>
<dbReference type="AlphaFoldDB" id="A0A1M5CKN4"/>
<sequence length="33" mass="3922">MKYFDYKSIKSQMIAQEEADKIKRQKTVSLLSL</sequence>
<proteinExistence type="predicted"/>
<gene>
    <name evidence="1" type="ORF">SAMN05444362_107194</name>
</gene>
<accession>A0A1M5CKN4</accession>
<evidence type="ECO:0000313" key="2">
    <source>
        <dbReference type="Proteomes" id="UP000184480"/>
    </source>
</evidence>
<evidence type="ECO:0000313" key="1">
    <source>
        <dbReference type="EMBL" id="SHF54972.1"/>
    </source>
</evidence>
<dbReference type="EMBL" id="FQUC01000007">
    <property type="protein sequence ID" value="SHF54972.1"/>
    <property type="molecule type" value="Genomic_DNA"/>
</dbReference>
<name>A0A1M5CKN4_9BACT</name>
<dbReference type="Proteomes" id="UP000184480">
    <property type="component" value="Unassembled WGS sequence"/>
</dbReference>